<dbReference type="STRING" id="382638.Hac_0614"/>
<dbReference type="InterPro" id="IPR011089">
    <property type="entry name" value="GmrSD_C"/>
</dbReference>
<evidence type="ECO:0000259" key="1">
    <source>
        <dbReference type="Pfam" id="PF07510"/>
    </source>
</evidence>
<gene>
    <name evidence="2" type="primary">fragment 1</name>
    <name evidence="2" type="ordered locus">Hac_0614</name>
</gene>
<evidence type="ECO:0000313" key="2">
    <source>
        <dbReference type="EMBL" id="CAJ99424.1"/>
    </source>
</evidence>
<organism evidence="2 3">
    <name type="scientific">Helicobacter acinonychis (strain Sheeba)</name>
    <dbReference type="NCBI Taxonomy" id="382638"/>
    <lineage>
        <taxon>Bacteria</taxon>
        <taxon>Pseudomonadati</taxon>
        <taxon>Campylobacterota</taxon>
        <taxon>Epsilonproteobacteria</taxon>
        <taxon>Campylobacterales</taxon>
        <taxon>Helicobacteraceae</taxon>
        <taxon>Helicobacter</taxon>
    </lineage>
</organism>
<proteinExistence type="predicted"/>
<dbReference type="Pfam" id="PF07510">
    <property type="entry name" value="GmrSD_C"/>
    <property type="match status" value="1"/>
</dbReference>
<keyword evidence="3" id="KW-1185">Reference proteome</keyword>
<sequence>MKSYKERQENLTIEDLPELEKHFFNKQNHSGLEFLEENIHSKRKPRKWYEWGKALNYLLYEYELHHDPKTSLNFDGSIESIEHILPKNPDKGYNTKEKNLAKKPHVVHALGNLLLINF</sequence>
<dbReference type="EMBL" id="AM260522">
    <property type="protein sequence ID" value="CAJ99424.1"/>
    <property type="molecule type" value="Genomic_DNA"/>
</dbReference>
<dbReference type="Proteomes" id="UP000000775">
    <property type="component" value="Chromosome"/>
</dbReference>
<feature type="domain" description="GmrSD restriction endonucleases C-terminal" evidence="1">
    <location>
        <begin position="46"/>
        <end position="117"/>
    </location>
</feature>
<accession>Q17Y52</accession>
<name>Q17Y52_HELAH</name>
<dbReference type="HOGENOM" id="CLU_011736_1_1_7"/>
<evidence type="ECO:0000313" key="3">
    <source>
        <dbReference type="Proteomes" id="UP000000775"/>
    </source>
</evidence>
<protein>
    <recommendedName>
        <fullName evidence="1">GmrSD restriction endonucleases C-terminal domain-containing protein</fullName>
    </recommendedName>
</protein>
<reference evidence="2 3" key="1">
    <citation type="journal article" date="2006" name="PLoS Genet.">
        <title>Who ate whom? Adaptive Helicobacter genomic changes that accompanied a host jump from early humans to large felines.</title>
        <authorList>
            <person name="Eppinger M."/>
            <person name="Baar C."/>
            <person name="Linz B."/>
            <person name="Raddatz G."/>
            <person name="Lanz C."/>
            <person name="Keller H."/>
            <person name="Morelli G."/>
            <person name="Gressmann H."/>
            <person name="Achtman M."/>
            <person name="Schuster S.C."/>
        </authorList>
    </citation>
    <scope>NUCLEOTIDE SEQUENCE [LARGE SCALE GENOMIC DNA]</scope>
    <source>
        <strain evidence="2 3">Sheeba</strain>
    </source>
</reference>
<dbReference type="KEGG" id="hac:Hac_0614"/>
<dbReference type="AlphaFoldDB" id="Q17Y52"/>